<dbReference type="InterPro" id="IPR025952">
    <property type="entry name" value="R3H-assoc_dom"/>
</dbReference>
<dbReference type="CDD" id="cd02325">
    <property type="entry name" value="R3H"/>
    <property type="match status" value="1"/>
</dbReference>
<reference evidence="5" key="1">
    <citation type="submission" date="2016-04" db="UniProtKB">
        <authorList>
            <consortium name="WormBaseParasite"/>
        </authorList>
    </citation>
    <scope>IDENTIFICATION</scope>
</reference>
<gene>
    <name evidence="3" type="ORF">TASK_LOCUS1093</name>
</gene>
<dbReference type="WBParaSite" id="TASK_0000109201-mRNA-1">
    <property type="protein sequence ID" value="TASK_0000109201-mRNA-1"/>
    <property type="gene ID" value="TASK_0000109201"/>
</dbReference>
<evidence type="ECO:0000313" key="4">
    <source>
        <dbReference type="Proteomes" id="UP000282613"/>
    </source>
</evidence>
<dbReference type="GO" id="GO:0003676">
    <property type="term" value="F:nucleic acid binding"/>
    <property type="evidence" value="ECO:0007669"/>
    <property type="project" value="InterPro"/>
</dbReference>
<keyword evidence="4" id="KW-1185">Reference proteome</keyword>
<sequence length="470" mass="52895">MRWSLLRIQSLTHYSDFDGTSESETSELSIVLPSASRFRSKKQSQPAEGQIRQRKGARAIRRYENDAYLNTLAMITEASGEDEIDDYWIDKAVEDTGFKCLFVDTEQPRRSITGAVKVCNRWEIQQKYKQENHLFGSSSSSIREVWDAFISLSETEQIELLGSLASHSDFSNDDVDMGNDMATHPPPRNYNNANRNNSGGRQRRRNKGRSRRRPVVHLEPISEDPMETSLDALSEVLIFDPLSSPRSGLTFKLGFLTLEASHDVEDSLVSLITDLPFPQDVGSDDAALATPGSISPKLLELIRTAVGHHQRQQQDSVGSRVGVKGGRKKQRSFCVQDLCLIQRVETELRRAFGVVGSPIRVWTPSTSLLRSSIPPDEKHQGRTWVRGLPLALSGFQRMLVHATANYLGLHSFSEREESLLRSAAFAGTWDESLSERQLWVDRRGAEFRPPRQPLLAVIRTTIESMLSENS</sequence>
<proteinExistence type="predicted"/>
<dbReference type="EMBL" id="UYRS01000217">
    <property type="protein sequence ID" value="VDK22441.1"/>
    <property type="molecule type" value="Genomic_DNA"/>
</dbReference>
<name>A0A0R3VUS2_TAEAS</name>
<dbReference type="InterPro" id="IPR036867">
    <property type="entry name" value="R3H_dom_sf"/>
</dbReference>
<dbReference type="Proteomes" id="UP000282613">
    <property type="component" value="Unassembled WGS sequence"/>
</dbReference>
<feature type="domain" description="R3H-associated N-terminal" evidence="2">
    <location>
        <begin position="49"/>
        <end position="167"/>
    </location>
</feature>
<evidence type="ECO:0000313" key="5">
    <source>
        <dbReference type="WBParaSite" id="TASK_0000109201-mRNA-1"/>
    </source>
</evidence>
<feature type="region of interest" description="Disordered" evidence="1">
    <location>
        <begin position="172"/>
        <end position="217"/>
    </location>
</feature>
<feature type="compositionally biased region" description="Low complexity" evidence="1">
    <location>
        <begin position="189"/>
        <end position="200"/>
    </location>
</feature>
<evidence type="ECO:0000313" key="3">
    <source>
        <dbReference type="EMBL" id="VDK22441.1"/>
    </source>
</evidence>
<dbReference type="Pfam" id="PF13902">
    <property type="entry name" value="R3H-assoc"/>
    <property type="match status" value="1"/>
</dbReference>
<dbReference type="PANTHER" id="PTHR32019">
    <property type="entry name" value="R3H DOMAIN-CONTAINING PROTEIN 4"/>
    <property type="match status" value="1"/>
</dbReference>
<organism evidence="5">
    <name type="scientific">Taenia asiatica</name>
    <name type="common">Asian tapeworm</name>
    <dbReference type="NCBI Taxonomy" id="60517"/>
    <lineage>
        <taxon>Eukaryota</taxon>
        <taxon>Metazoa</taxon>
        <taxon>Spiralia</taxon>
        <taxon>Lophotrochozoa</taxon>
        <taxon>Platyhelminthes</taxon>
        <taxon>Cestoda</taxon>
        <taxon>Eucestoda</taxon>
        <taxon>Cyclophyllidea</taxon>
        <taxon>Taeniidae</taxon>
        <taxon>Taenia</taxon>
    </lineage>
</organism>
<reference evidence="3 4" key="2">
    <citation type="submission" date="2018-11" db="EMBL/GenBank/DDBJ databases">
        <authorList>
            <consortium name="Pathogen Informatics"/>
        </authorList>
    </citation>
    <scope>NUCLEOTIDE SEQUENCE [LARGE SCALE GENOMIC DNA]</scope>
</reference>
<dbReference type="PANTHER" id="PTHR32019:SF2">
    <property type="entry name" value="R3H DOMAIN-CONTAINING PROTEIN 4"/>
    <property type="match status" value="1"/>
</dbReference>
<dbReference type="InterPro" id="IPR039629">
    <property type="entry name" value="R3HDM4"/>
</dbReference>
<protein>
    <submittedName>
        <fullName evidence="5">R3H-assoc domain-containing protein</fullName>
    </submittedName>
</protein>
<feature type="compositionally biased region" description="Basic residues" evidence="1">
    <location>
        <begin position="201"/>
        <end position="215"/>
    </location>
</feature>
<accession>A0A0R3VUS2</accession>
<evidence type="ECO:0000256" key="1">
    <source>
        <dbReference type="SAM" id="MobiDB-lite"/>
    </source>
</evidence>
<dbReference type="SUPFAM" id="SSF82708">
    <property type="entry name" value="R3H domain"/>
    <property type="match status" value="1"/>
</dbReference>
<evidence type="ECO:0000259" key="2">
    <source>
        <dbReference type="Pfam" id="PF13902"/>
    </source>
</evidence>
<dbReference type="OrthoDB" id="6245790at2759"/>
<dbReference type="AlphaFoldDB" id="A0A0R3VUS2"/>